<protein>
    <submittedName>
        <fullName evidence="2">Uncharacterized protein</fullName>
    </submittedName>
</protein>
<keyword evidence="3" id="KW-1185">Reference proteome</keyword>
<evidence type="ECO:0000313" key="3">
    <source>
        <dbReference type="Proteomes" id="UP000799302"/>
    </source>
</evidence>
<feature type="region of interest" description="Disordered" evidence="1">
    <location>
        <begin position="181"/>
        <end position="208"/>
    </location>
</feature>
<organism evidence="2 3">
    <name type="scientific">Microthyrium microscopicum</name>
    <dbReference type="NCBI Taxonomy" id="703497"/>
    <lineage>
        <taxon>Eukaryota</taxon>
        <taxon>Fungi</taxon>
        <taxon>Dikarya</taxon>
        <taxon>Ascomycota</taxon>
        <taxon>Pezizomycotina</taxon>
        <taxon>Dothideomycetes</taxon>
        <taxon>Dothideomycetes incertae sedis</taxon>
        <taxon>Microthyriales</taxon>
        <taxon>Microthyriaceae</taxon>
        <taxon>Microthyrium</taxon>
    </lineage>
</organism>
<dbReference type="EMBL" id="MU004231">
    <property type="protein sequence ID" value="KAF2673249.1"/>
    <property type="molecule type" value="Genomic_DNA"/>
</dbReference>
<reference evidence="2" key="1">
    <citation type="journal article" date="2020" name="Stud. Mycol.">
        <title>101 Dothideomycetes genomes: a test case for predicting lifestyles and emergence of pathogens.</title>
        <authorList>
            <person name="Haridas S."/>
            <person name="Albert R."/>
            <person name="Binder M."/>
            <person name="Bloem J."/>
            <person name="Labutti K."/>
            <person name="Salamov A."/>
            <person name="Andreopoulos B."/>
            <person name="Baker S."/>
            <person name="Barry K."/>
            <person name="Bills G."/>
            <person name="Bluhm B."/>
            <person name="Cannon C."/>
            <person name="Castanera R."/>
            <person name="Culley D."/>
            <person name="Daum C."/>
            <person name="Ezra D."/>
            <person name="Gonzalez J."/>
            <person name="Henrissat B."/>
            <person name="Kuo A."/>
            <person name="Liang C."/>
            <person name="Lipzen A."/>
            <person name="Lutzoni F."/>
            <person name="Magnuson J."/>
            <person name="Mondo S."/>
            <person name="Nolan M."/>
            <person name="Ohm R."/>
            <person name="Pangilinan J."/>
            <person name="Park H.-J."/>
            <person name="Ramirez L."/>
            <person name="Alfaro M."/>
            <person name="Sun H."/>
            <person name="Tritt A."/>
            <person name="Yoshinaga Y."/>
            <person name="Zwiers L.-H."/>
            <person name="Turgeon B."/>
            <person name="Goodwin S."/>
            <person name="Spatafora J."/>
            <person name="Crous P."/>
            <person name="Grigoriev I."/>
        </authorList>
    </citation>
    <scope>NUCLEOTIDE SEQUENCE</scope>
    <source>
        <strain evidence="2">CBS 115976</strain>
    </source>
</reference>
<evidence type="ECO:0000313" key="2">
    <source>
        <dbReference type="EMBL" id="KAF2673249.1"/>
    </source>
</evidence>
<dbReference type="OrthoDB" id="3946642at2759"/>
<feature type="compositionally biased region" description="Low complexity" evidence="1">
    <location>
        <begin position="182"/>
        <end position="207"/>
    </location>
</feature>
<gene>
    <name evidence="2" type="ORF">BT63DRAFT_151312</name>
</gene>
<dbReference type="Proteomes" id="UP000799302">
    <property type="component" value="Unassembled WGS sequence"/>
</dbReference>
<evidence type="ECO:0000256" key="1">
    <source>
        <dbReference type="SAM" id="MobiDB-lite"/>
    </source>
</evidence>
<name>A0A6A6ULY1_9PEZI</name>
<dbReference type="AlphaFoldDB" id="A0A6A6ULY1"/>
<sequence>MAVVGQSSFIPLTTTFTPPSTCTETLTLVLFASSKSGTVTLPSTSISTSISGFLSDCYPSDLPIIEYYSPGICPKGYTRFSETTRTTSLDNRELAETAALCCPNGYTGQSQATGFPTAHELCSSTVNNIENATVIEMFDVNNDLTSNIPDSIHFTPYPSSISQGTVTASGIQVRWKSDDFNTTSTTSSSVSTAPIATTSSSGSTSPTLVDGSRPCLITAATAFLTTFLVSIL</sequence>
<proteinExistence type="predicted"/>
<accession>A0A6A6ULY1</accession>